<protein>
    <submittedName>
        <fullName evidence="1">14651_t:CDS:1</fullName>
    </submittedName>
</protein>
<proteinExistence type="predicted"/>
<dbReference type="Proteomes" id="UP000789759">
    <property type="component" value="Unassembled WGS sequence"/>
</dbReference>
<accession>A0A9N8WCT8</accession>
<keyword evidence="2" id="KW-1185">Reference proteome</keyword>
<name>A0A9N8WCT8_9GLOM</name>
<sequence length="92" mass="10266">MKIVKTIGDKKNNIRNLINFIWEAIDGAIKEIVFNTQSCSAAIYLSDSTKNTENLNAPRANLDSDRLSQVNELMSDAHASENDILNLEEKKG</sequence>
<gene>
    <name evidence="1" type="ORF">CPELLU_LOCUS1539</name>
</gene>
<evidence type="ECO:0000313" key="1">
    <source>
        <dbReference type="EMBL" id="CAG8481461.1"/>
    </source>
</evidence>
<dbReference type="OrthoDB" id="2424541at2759"/>
<evidence type="ECO:0000313" key="2">
    <source>
        <dbReference type="Proteomes" id="UP000789759"/>
    </source>
</evidence>
<reference evidence="1" key="1">
    <citation type="submission" date="2021-06" db="EMBL/GenBank/DDBJ databases">
        <authorList>
            <person name="Kallberg Y."/>
            <person name="Tangrot J."/>
            <person name="Rosling A."/>
        </authorList>
    </citation>
    <scope>NUCLEOTIDE SEQUENCE</scope>
    <source>
        <strain evidence="1">FL966</strain>
    </source>
</reference>
<organism evidence="1 2">
    <name type="scientific">Cetraspora pellucida</name>
    <dbReference type="NCBI Taxonomy" id="1433469"/>
    <lineage>
        <taxon>Eukaryota</taxon>
        <taxon>Fungi</taxon>
        <taxon>Fungi incertae sedis</taxon>
        <taxon>Mucoromycota</taxon>
        <taxon>Glomeromycotina</taxon>
        <taxon>Glomeromycetes</taxon>
        <taxon>Diversisporales</taxon>
        <taxon>Gigasporaceae</taxon>
        <taxon>Cetraspora</taxon>
    </lineage>
</organism>
<comment type="caution">
    <text evidence="1">The sequence shown here is derived from an EMBL/GenBank/DDBJ whole genome shotgun (WGS) entry which is preliminary data.</text>
</comment>
<dbReference type="AlphaFoldDB" id="A0A9N8WCT8"/>
<dbReference type="EMBL" id="CAJVQA010000573">
    <property type="protein sequence ID" value="CAG8481461.1"/>
    <property type="molecule type" value="Genomic_DNA"/>
</dbReference>